<evidence type="ECO:0000313" key="2">
    <source>
        <dbReference type="EMBL" id="GAA4455314.1"/>
    </source>
</evidence>
<feature type="transmembrane region" description="Helical" evidence="1">
    <location>
        <begin position="372"/>
        <end position="391"/>
    </location>
</feature>
<name>A0ABP8MVU5_9BACT</name>
<dbReference type="EMBL" id="BAABEZ010000022">
    <property type="protein sequence ID" value="GAA4455314.1"/>
    <property type="molecule type" value="Genomic_DNA"/>
</dbReference>
<sequence length="426" mass="47578">MPATETLIYAGYISIVLLSLWGLWCDRLPYSLNKLFWLFCLVFFGISPLLQFALHTFPFPWTNNQENLKSFLATNNVVLCAMMVYGIIRLAVWKGSQRETLIQLPARTDGLSRAGIILLFIALAIQILIAPNLLVRQAVDAPGLIRNQSLQLLADKAVKGIVLCGILSLLTGYRERKVSPGLLTGAMALTALANMPTAIPRYWLACLYLGVAITCCLRLLVLRARLFETLLFAGLIIIFPLLSLIRQAPASQYPSGNIMQRTFCSQDFDAYASLRNTILHTETQGMQHGKQIGTTLMFFVPRSVWPAKSIGSGAIVNPPRPGSDFNNYCSPLPAEGYLDFGFTGALLWVAVCALFAGWYDRYYWFSRKDPNSFARLFYPAYPGLFFFTLRGDLLSSFAYSVGIAASGYVFYRVFVSRRSGRQVNRL</sequence>
<feature type="transmembrane region" description="Helical" evidence="1">
    <location>
        <begin position="74"/>
        <end position="93"/>
    </location>
</feature>
<feature type="transmembrane region" description="Helical" evidence="1">
    <location>
        <begin position="202"/>
        <end position="221"/>
    </location>
</feature>
<feature type="transmembrane region" description="Helical" evidence="1">
    <location>
        <begin position="340"/>
        <end position="360"/>
    </location>
</feature>
<accession>A0ABP8MVU5</accession>
<feature type="transmembrane region" description="Helical" evidence="1">
    <location>
        <begin position="6"/>
        <end position="24"/>
    </location>
</feature>
<feature type="transmembrane region" description="Helical" evidence="1">
    <location>
        <begin position="114"/>
        <end position="133"/>
    </location>
</feature>
<evidence type="ECO:0000313" key="3">
    <source>
        <dbReference type="Proteomes" id="UP001501410"/>
    </source>
</evidence>
<dbReference type="Proteomes" id="UP001501410">
    <property type="component" value="Unassembled WGS sequence"/>
</dbReference>
<evidence type="ECO:0000256" key="1">
    <source>
        <dbReference type="SAM" id="Phobius"/>
    </source>
</evidence>
<comment type="caution">
    <text evidence="2">The sequence shown here is derived from an EMBL/GenBank/DDBJ whole genome shotgun (WGS) entry which is preliminary data.</text>
</comment>
<proteinExistence type="predicted"/>
<reference evidence="3" key="1">
    <citation type="journal article" date="2019" name="Int. J. Syst. Evol. Microbiol.">
        <title>The Global Catalogue of Microorganisms (GCM) 10K type strain sequencing project: providing services to taxonomists for standard genome sequencing and annotation.</title>
        <authorList>
            <consortium name="The Broad Institute Genomics Platform"/>
            <consortium name="The Broad Institute Genome Sequencing Center for Infectious Disease"/>
            <person name="Wu L."/>
            <person name="Ma J."/>
        </authorList>
    </citation>
    <scope>NUCLEOTIDE SEQUENCE [LARGE SCALE GENOMIC DNA]</scope>
    <source>
        <strain evidence="3">JCM 31921</strain>
    </source>
</reference>
<evidence type="ECO:0008006" key="4">
    <source>
        <dbReference type="Google" id="ProtNLM"/>
    </source>
</evidence>
<protein>
    <recommendedName>
        <fullName evidence="4">Oligosaccharide repeat unit polymerase</fullName>
    </recommendedName>
</protein>
<keyword evidence="3" id="KW-1185">Reference proteome</keyword>
<organism evidence="2 3">
    <name type="scientific">Rurimicrobium arvi</name>
    <dbReference type="NCBI Taxonomy" id="2049916"/>
    <lineage>
        <taxon>Bacteria</taxon>
        <taxon>Pseudomonadati</taxon>
        <taxon>Bacteroidota</taxon>
        <taxon>Chitinophagia</taxon>
        <taxon>Chitinophagales</taxon>
        <taxon>Chitinophagaceae</taxon>
        <taxon>Rurimicrobium</taxon>
    </lineage>
</organism>
<keyword evidence="1" id="KW-0812">Transmembrane</keyword>
<feature type="transmembrane region" description="Helical" evidence="1">
    <location>
        <begin position="226"/>
        <end position="245"/>
    </location>
</feature>
<keyword evidence="1" id="KW-1133">Transmembrane helix</keyword>
<gene>
    <name evidence="2" type="ORF">GCM10023092_18720</name>
</gene>
<dbReference type="RefSeq" id="WP_344825881.1">
    <property type="nucleotide sequence ID" value="NZ_BAABEZ010000022.1"/>
</dbReference>
<keyword evidence="1" id="KW-0472">Membrane</keyword>
<feature type="transmembrane region" description="Helical" evidence="1">
    <location>
        <begin position="397"/>
        <end position="415"/>
    </location>
</feature>
<feature type="transmembrane region" description="Helical" evidence="1">
    <location>
        <begin position="36"/>
        <end position="54"/>
    </location>
</feature>